<proteinExistence type="predicted"/>
<evidence type="ECO:0000256" key="2">
    <source>
        <dbReference type="ARBA" id="ARBA00023012"/>
    </source>
</evidence>
<dbReference type="InterPro" id="IPR011006">
    <property type="entry name" value="CheY-like_superfamily"/>
</dbReference>
<accession>A0ABY9TVJ8</accession>
<feature type="domain" description="Response regulatory" evidence="8">
    <location>
        <begin position="3"/>
        <end position="116"/>
    </location>
</feature>
<keyword evidence="3" id="KW-0805">Transcription regulation</keyword>
<evidence type="ECO:0000256" key="3">
    <source>
        <dbReference type="ARBA" id="ARBA00023015"/>
    </source>
</evidence>
<dbReference type="PROSITE" id="PS50110">
    <property type="entry name" value="RESPONSE_REGULATORY"/>
    <property type="match status" value="1"/>
</dbReference>
<dbReference type="PANTHER" id="PTHR48111:SF4">
    <property type="entry name" value="DNA-BINDING DUAL TRANSCRIPTIONAL REGULATOR OMPR"/>
    <property type="match status" value="1"/>
</dbReference>
<dbReference type="SMART" id="SM00448">
    <property type="entry name" value="REC"/>
    <property type="match status" value="1"/>
</dbReference>
<evidence type="ECO:0000256" key="1">
    <source>
        <dbReference type="ARBA" id="ARBA00022553"/>
    </source>
</evidence>
<protein>
    <submittedName>
        <fullName evidence="10">Response regulator</fullName>
    </submittedName>
</protein>
<dbReference type="Gene3D" id="3.40.50.2300">
    <property type="match status" value="1"/>
</dbReference>
<keyword evidence="5" id="KW-0804">Transcription</keyword>
<evidence type="ECO:0000313" key="10">
    <source>
        <dbReference type="EMBL" id="WNC72516.1"/>
    </source>
</evidence>
<dbReference type="PROSITE" id="PS51755">
    <property type="entry name" value="OMPR_PHOB"/>
    <property type="match status" value="1"/>
</dbReference>
<feature type="DNA-binding region" description="OmpR/PhoB-type" evidence="7">
    <location>
        <begin position="120"/>
        <end position="219"/>
    </location>
</feature>
<feature type="modified residue" description="4-aspartylphosphate" evidence="6">
    <location>
        <position position="52"/>
    </location>
</feature>
<dbReference type="PANTHER" id="PTHR48111">
    <property type="entry name" value="REGULATOR OF RPOS"/>
    <property type="match status" value="1"/>
</dbReference>
<evidence type="ECO:0000259" key="9">
    <source>
        <dbReference type="PROSITE" id="PS51755"/>
    </source>
</evidence>
<gene>
    <name evidence="10" type="ORF">RGQ13_00655</name>
</gene>
<dbReference type="SMART" id="SM00862">
    <property type="entry name" value="Trans_reg_C"/>
    <property type="match status" value="1"/>
</dbReference>
<dbReference type="InterPro" id="IPR039420">
    <property type="entry name" value="WalR-like"/>
</dbReference>
<sequence>MIKILVVEDESQIAKYIYKYLTLEGFEVTLLNSGEFFIQTVQQDPPSLVVLDLMLPVKDGVACCKELREFSDIPVIMLTAKSTEVDRIIGLEAGADDYVCKPFSAKELVLRVKAILRRFKIAETQSGLILNKGSLKLEYQDDSIKLTKLEFSLMELLYRKPSRIFSRQQIMSIAYMEEKDITDRAVDSHVKNLRKKIRSLNIESIVIDCVYGAGYQYLPLSD</sequence>
<dbReference type="Pfam" id="PF00486">
    <property type="entry name" value="Trans_reg_C"/>
    <property type="match status" value="1"/>
</dbReference>
<dbReference type="Gene3D" id="6.10.250.690">
    <property type="match status" value="1"/>
</dbReference>
<keyword evidence="1 6" id="KW-0597">Phosphoprotein</keyword>
<dbReference type="EMBL" id="CP134145">
    <property type="protein sequence ID" value="WNC72516.1"/>
    <property type="molecule type" value="Genomic_DNA"/>
</dbReference>
<feature type="domain" description="OmpR/PhoB-type" evidence="9">
    <location>
        <begin position="120"/>
        <end position="219"/>
    </location>
</feature>
<dbReference type="Proteomes" id="UP001258994">
    <property type="component" value="Chromosome"/>
</dbReference>
<evidence type="ECO:0000256" key="5">
    <source>
        <dbReference type="ARBA" id="ARBA00023163"/>
    </source>
</evidence>
<keyword evidence="4 7" id="KW-0238">DNA-binding</keyword>
<evidence type="ECO:0000256" key="6">
    <source>
        <dbReference type="PROSITE-ProRule" id="PRU00169"/>
    </source>
</evidence>
<evidence type="ECO:0000259" key="8">
    <source>
        <dbReference type="PROSITE" id="PS50110"/>
    </source>
</evidence>
<dbReference type="SUPFAM" id="SSF52172">
    <property type="entry name" value="CheY-like"/>
    <property type="match status" value="1"/>
</dbReference>
<evidence type="ECO:0000313" key="11">
    <source>
        <dbReference type="Proteomes" id="UP001258994"/>
    </source>
</evidence>
<dbReference type="RefSeq" id="WP_348391633.1">
    <property type="nucleotide sequence ID" value="NZ_CP134145.1"/>
</dbReference>
<dbReference type="CDD" id="cd00383">
    <property type="entry name" value="trans_reg_C"/>
    <property type="match status" value="1"/>
</dbReference>
<evidence type="ECO:0000256" key="7">
    <source>
        <dbReference type="PROSITE-ProRule" id="PRU01091"/>
    </source>
</evidence>
<dbReference type="InterPro" id="IPR001789">
    <property type="entry name" value="Sig_transdc_resp-reg_receiver"/>
</dbReference>
<reference evidence="11" key="1">
    <citation type="submission" date="2023-09" db="EMBL/GenBank/DDBJ databases">
        <authorList>
            <person name="Li S."/>
            <person name="Li X."/>
            <person name="Zhang C."/>
            <person name="Zhao Z."/>
        </authorList>
    </citation>
    <scope>NUCLEOTIDE SEQUENCE [LARGE SCALE GENOMIC DNA]</scope>
    <source>
        <strain evidence="11">SQ149</strain>
    </source>
</reference>
<keyword evidence="2" id="KW-0902">Two-component regulatory system</keyword>
<dbReference type="InterPro" id="IPR016032">
    <property type="entry name" value="Sig_transdc_resp-reg_C-effctor"/>
</dbReference>
<dbReference type="SUPFAM" id="SSF46894">
    <property type="entry name" value="C-terminal effector domain of the bipartite response regulators"/>
    <property type="match status" value="1"/>
</dbReference>
<name>A0ABY9TVJ8_9GAMM</name>
<dbReference type="Gene3D" id="1.10.10.10">
    <property type="entry name" value="Winged helix-like DNA-binding domain superfamily/Winged helix DNA-binding domain"/>
    <property type="match status" value="1"/>
</dbReference>
<dbReference type="InterPro" id="IPR036388">
    <property type="entry name" value="WH-like_DNA-bd_sf"/>
</dbReference>
<organism evidence="10 11">
    <name type="scientific">Thalassotalea psychrophila</name>
    <dbReference type="NCBI Taxonomy" id="3065647"/>
    <lineage>
        <taxon>Bacteria</taxon>
        <taxon>Pseudomonadati</taxon>
        <taxon>Pseudomonadota</taxon>
        <taxon>Gammaproteobacteria</taxon>
        <taxon>Alteromonadales</taxon>
        <taxon>Colwelliaceae</taxon>
        <taxon>Thalassotalea</taxon>
    </lineage>
</organism>
<keyword evidence="11" id="KW-1185">Reference proteome</keyword>
<dbReference type="InterPro" id="IPR001867">
    <property type="entry name" value="OmpR/PhoB-type_DNA-bd"/>
</dbReference>
<evidence type="ECO:0000256" key="4">
    <source>
        <dbReference type="ARBA" id="ARBA00023125"/>
    </source>
</evidence>
<dbReference type="Pfam" id="PF00072">
    <property type="entry name" value="Response_reg"/>
    <property type="match status" value="1"/>
</dbReference>